<sequence>MTRLSLLLLVSALCSSALAAATGPVDLSPAALLAVRQQRTGATRNRQQPKQQPARSAPARATKAAKSRKTGTAANQQGSKATATATSAAGAAATAAPVSGRTTAQPITQFSPSPFCSAANMLPSDGTQIRVGSCSSTAMGAIPSTSNMVSTIITSPAFMGTVDASVDNVVAIDMVGLDTGFFSDPQVNYNKQPQTLNSNGIIQGHQHITIQPLTNAQAAPDSTKFVFFKGLNDESSNGRTLTVTVPKGTFTTNGLHRICSMSGVNAHQPPLMPVAQRGSQDDCIRVTVKNAVAATAAAGK</sequence>
<feature type="compositionally biased region" description="Low complexity" evidence="1">
    <location>
        <begin position="53"/>
        <end position="62"/>
    </location>
</feature>
<accession>A0AAD5TVY5</accession>
<gene>
    <name evidence="3" type="ORF">HDU87_002497</name>
</gene>
<evidence type="ECO:0000256" key="2">
    <source>
        <dbReference type="SAM" id="SignalP"/>
    </source>
</evidence>
<dbReference type="PANTHER" id="PTHR34587">
    <property type="entry name" value="VWFA DOMAIN-CONTAINING PROTEIN"/>
    <property type="match status" value="1"/>
</dbReference>
<reference evidence="3" key="1">
    <citation type="submission" date="2020-05" db="EMBL/GenBank/DDBJ databases">
        <title>Phylogenomic resolution of chytrid fungi.</title>
        <authorList>
            <person name="Stajich J.E."/>
            <person name="Amses K."/>
            <person name="Simmons R."/>
            <person name="Seto K."/>
            <person name="Myers J."/>
            <person name="Bonds A."/>
            <person name="Quandt C.A."/>
            <person name="Barry K."/>
            <person name="Liu P."/>
            <person name="Grigoriev I."/>
            <person name="Longcore J.E."/>
            <person name="James T.Y."/>
        </authorList>
    </citation>
    <scope>NUCLEOTIDE SEQUENCE</scope>
    <source>
        <strain evidence="3">JEL0379</strain>
    </source>
</reference>
<protein>
    <submittedName>
        <fullName evidence="3">Uncharacterized protein</fullName>
    </submittedName>
</protein>
<dbReference type="InterPro" id="IPR053216">
    <property type="entry name" value="Appressorial_penetr-assoc"/>
</dbReference>
<feature type="compositionally biased region" description="Polar residues" evidence="1">
    <location>
        <begin position="38"/>
        <end position="51"/>
    </location>
</feature>
<feature type="signal peptide" evidence="2">
    <location>
        <begin position="1"/>
        <end position="19"/>
    </location>
</feature>
<keyword evidence="4" id="KW-1185">Reference proteome</keyword>
<evidence type="ECO:0000313" key="4">
    <source>
        <dbReference type="Proteomes" id="UP001212152"/>
    </source>
</evidence>
<evidence type="ECO:0000256" key="1">
    <source>
        <dbReference type="SAM" id="MobiDB-lite"/>
    </source>
</evidence>
<comment type="caution">
    <text evidence="3">The sequence shown here is derived from an EMBL/GenBank/DDBJ whole genome shotgun (WGS) entry which is preliminary data.</text>
</comment>
<feature type="chain" id="PRO_5042228020" evidence="2">
    <location>
        <begin position="20"/>
        <end position="300"/>
    </location>
</feature>
<organism evidence="3 4">
    <name type="scientific">Geranomyces variabilis</name>
    <dbReference type="NCBI Taxonomy" id="109894"/>
    <lineage>
        <taxon>Eukaryota</taxon>
        <taxon>Fungi</taxon>
        <taxon>Fungi incertae sedis</taxon>
        <taxon>Chytridiomycota</taxon>
        <taxon>Chytridiomycota incertae sedis</taxon>
        <taxon>Chytridiomycetes</taxon>
        <taxon>Spizellomycetales</taxon>
        <taxon>Powellomycetaceae</taxon>
        <taxon>Geranomyces</taxon>
    </lineage>
</organism>
<dbReference type="PRINTS" id="PR00833">
    <property type="entry name" value="POAALLERGEN"/>
</dbReference>
<dbReference type="EMBL" id="JADGJQ010000002">
    <property type="protein sequence ID" value="KAJ3184933.1"/>
    <property type="molecule type" value="Genomic_DNA"/>
</dbReference>
<name>A0AAD5TVY5_9FUNG</name>
<feature type="region of interest" description="Disordered" evidence="1">
    <location>
        <begin position="38"/>
        <end position="82"/>
    </location>
</feature>
<evidence type="ECO:0000313" key="3">
    <source>
        <dbReference type="EMBL" id="KAJ3184933.1"/>
    </source>
</evidence>
<dbReference type="AlphaFoldDB" id="A0AAD5TVY5"/>
<keyword evidence="2" id="KW-0732">Signal</keyword>
<dbReference type="Proteomes" id="UP001212152">
    <property type="component" value="Unassembled WGS sequence"/>
</dbReference>
<proteinExistence type="predicted"/>
<dbReference type="PANTHER" id="PTHR34587:SF2">
    <property type="entry name" value="G-PROTEIN COUPLED RECEPTORS FAMILY 1 PROFILE DOMAIN-CONTAINING PROTEIN"/>
    <property type="match status" value="1"/>
</dbReference>